<proteinExistence type="predicted"/>
<reference evidence="1 2" key="1">
    <citation type="journal article" date="2005" name="Nature">
        <title>The genome of the social amoeba Dictyostelium discoideum.</title>
        <authorList>
            <consortium name="The Dictyostelium discoideum Sequencing Consortium"/>
            <person name="Eichinger L."/>
            <person name="Pachebat J.A."/>
            <person name="Glockner G."/>
            <person name="Rajandream M.A."/>
            <person name="Sucgang R."/>
            <person name="Berriman M."/>
            <person name="Song J."/>
            <person name="Olsen R."/>
            <person name="Szafranski K."/>
            <person name="Xu Q."/>
            <person name="Tunggal B."/>
            <person name="Kummerfeld S."/>
            <person name="Madera M."/>
            <person name="Konfortov B.A."/>
            <person name="Rivero F."/>
            <person name="Bankier A.T."/>
            <person name="Lehmann R."/>
            <person name="Hamlin N."/>
            <person name="Davies R."/>
            <person name="Gaudet P."/>
            <person name="Fey P."/>
            <person name="Pilcher K."/>
            <person name="Chen G."/>
            <person name="Saunders D."/>
            <person name="Sodergren E."/>
            <person name="Davis P."/>
            <person name="Kerhornou A."/>
            <person name="Nie X."/>
            <person name="Hall N."/>
            <person name="Anjard C."/>
            <person name="Hemphill L."/>
            <person name="Bason N."/>
            <person name="Farbrother P."/>
            <person name="Desany B."/>
            <person name="Just E."/>
            <person name="Morio T."/>
            <person name="Rost R."/>
            <person name="Churcher C."/>
            <person name="Cooper J."/>
            <person name="Haydock S."/>
            <person name="van Driessche N."/>
            <person name="Cronin A."/>
            <person name="Goodhead I."/>
            <person name="Muzny D."/>
            <person name="Mourier T."/>
            <person name="Pain A."/>
            <person name="Lu M."/>
            <person name="Harper D."/>
            <person name="Lindsay R."/>
            <person name="Hauser H."/>
            <person name="James K."/>
            <person name="Quiles M."/>
            <person name="Madan Babu M."/>
            <person name="Saito T."/>
            <person name="Buchrieser C."/>
            <person name="Wardroper A."/>
            <person name="Felder M."/>
            <person name="Thangavelu M."/>
            <person name="Johnson D."/>
            <person name="Knights A."/>
            <person name="Loulseged H."/>
            <person name="Mungall K."/>
            <person name="Oliver K."/>
            <person name="Price C."/>
            <person name="Quail M.A."/>
            <person name="Urushihara H."/>
            <person name="Hernandez J."/>
            <person name="Rabbinowitsch E."/>
            <person name="Steffen D."/>
            <person name="Sanders M."/>
            <person name="Ma J."/>
            <person name="Kohara Y."/>
            <person name="Sharp S."/>
            <person name="Simmonds M."/>
            <person name="Spiegler S."/>
            <person name="Tivey A."/>
            <person name="Sugano S."/>
            <person name="White B."/>
            <person name="Walker D."/>
            <person name="Woodward J."/>
            <person name="Winckler T."/>
            <person name="Tanaka Y."/>
            <person name="Shaulsky G."/>
            <person name="Schleicher M."/>
            <person name="Weinstock G."/>
            <person name="Rosenthal A."/>
            <person name="Cox E.C."/>
            <person name="Chisholm R.L."/>
            <person name="Gibbs R."/>
            <person name="Loomis W.F."/>
            <person name="Platzer M."/>
            <person name="Kay R.R."/>
            <person name="Williams J."/>
            <person name="Dear P.H."/>
            <person name="Noegel A.A."/>
            <person name="Barrell B."/>
            <person name="Kuspa A."/>
        </authorList>
    </citation>
    <scope>NUCLEOTIDE SEQUENCE [LARGE SCALE GENOMIC DNA]</scope>
    <source>
        <strain evidence="1 2">AX4</strain>
    </source>
</reference>
<keyword evidence="2" id="KW-1185">Reference proteome</keyword>
<dbReference type="dictyBase" id="DDB_G0291808"/>
<dbReference type="KEGG" id="ddi:DDB_G0291808"/>
<sequence>MNNKKNYKDNGENENNFWSIFRNCFIRNLIFKNIKIIEPMKFGVFQYNQIIEVEWLLNFNYQYLLWWKVIEGSYLVFKGSILKEIKKKCLFDYFKNDKIFYSKLLLNYPNYFKPTEKNSSFLEKIAIEFDNVALIQVLVEEYNHQFNYSIIESSIEIGSYQVAAYLLSLKENEIRSYKLSNLFTKIILNPLDEDLSKSLDFFINKLKIQQNNPLLLSCGRLFSFQIYRQPLKLILDCCYSIIYLKSYIQEYINDFQTNIENVTLIRNELKGENSIMVEQLLNEKYILLSVEELDEIKCKLCFNDDDENNLKLEIYKFPSSNDMIRKLYNMLIIFNRKKGEKCMFESFLFYKSKYFHHQSLSSTGLSFISPNLSPLLFKSYRFGIFKKEDLILKNGEVSCFNHKCSKNVQFKIFEYCPQEEEKQLDFLKAVCEYSKNEITDKYQKYLINTQTILYCINIDNFNYLQLVVDLLIGKGSCGNLYKFFNVFDVNKISIKIQSPKVFDLLFKKFPIKQRINDKNEIITVDLQIQQLFHKFLKYQPHLAFHFKNSYPKEYQMCISTSLVNLSFIIYGIDTVKLLNSSKFIFSNWNDFTDYHTDRQTDTIIQDIWNNLPVDLSIDDFIWLVENTHKNSRNSFKFSYSTPSNILKINQLKQIHYLLNNRPDYINNNRYKSEIVDVLICIYQYGNGDCNVVEYILNKKLIIDQLIKKHGLNLVVYSLLDYIIKRGEIEIVSHLLSHLFIPGSRMTSISQGIISEIRKFFLVSVYNGNLEILKYLTKNFIWVYTDCEKELFQLFVIAIDNTNLEIVDFMLNQFKDLICNAIKNGFTIPNNVYIKNNVVYNNSFLLKEFKINFLIDFIK</sequence>
<dbReference type="Proteomes" id="UP000002195">
    <property type="component" value="Unassembled WGS sequence"/>
</dbReference>
<dbReference type="PANTHER" id="PTHR31550:SF2">
    <property type="entry name" value="ANKYRIN REPEAT PROTEIN-RELATED"/>
    <property type="match status" value="1"/>
</dbReference>
<dbReference type="AlphaFoldDB" id="Q54E46"/>
<dbReference type="VEuPathDB" id="AmoebaDB:DDB_G0291808"/>
<organism evidence="1 2">
    <name type="scientific">Dictyostelium discoideum</name>
    <name type="common">Social amoeba</name>
    <dbReference type="NCBI Taxonomy" id="44689"/>
    <lineage>
        <taxon>Eukaryota</taxon>
        <taxon>Amoebozoa</taxon>
        <taxon>Evosea</taxon>
        <taxon>Eumycetozoa</taxon>
        <taxon>Dictyostelia</taxon>
        <taxon>Dictyosteliales</taxon>
        <taxon>Dictyosteliaceae</taxon>
        <taxon>Dictyostelium</taxon>
    </lineage>
</organism>
<dbReference type="Gene3D" id="1.25.40.20">
    <property type="entry name" value="Ankyrin repeat-containing domain"/>
    <property type="match status" value="1"/>
</dbReference>
<accession>Q54E46</accession>
<evidence type="ECO:0000313" key="1">
    <source>
        <dbReference type="EMBL" id="EAL61525.1"/>
    </source>
</evidence>
<dbReference type="InParanoid" id="Q54E46"/>
<dbReference type="EMBL" id="AAFI02000185">
    <property type="protein sequence ID" value="EAL61525.1"/>
    <property type="molecule type" value="Genomic_DNA"/>
</dbReference>
<dbReference type="PhylomeDB" id="Q54E46"/>
<dbReference type="GeneID" id="8628347"/>
<dbReference type="PaxDb" id="44689-DDB0184077"/>
<comment type="caution">
    <text evidence="1">The sequence shown here is derived from an EMBL/GenBank/DDBJ whole genome shotgun (WGS) entry which is preliminary data.</text>
</comment>
<evidence type="ECO:0000313" key="2">
    <source>
        <dbReference type="Proteomes" id="UP000002195"/>
    </source>
</evidence>
<dbReference type="InterPro" id="IPR036770">
    <property type="entry name" value="Ankyrin_rpt-contain_sf"/>
</dbReference>
<dbReference type="RefSeq" id="XP_629941.1">
    <property type="nucleotide sequence ID" value="XM_629939.1"/>
</dbReference>
<dbReference type="HOGENOM" id="CLU_333295_0_0_1"/>
<name>Q54E46_DICDI</name>
<dbReference type="PANTHER" id="PTHR31550">
    <property type="entry name" value="ANKYRIN REPEAT PROTEIN-RELATED-RELATED"/>
    <property type="match status" value="1"/>
</dbReference>
<dbReference type="FunCoup" id="Q54E46">
    <property type="interactions" value="11"/>
</dbReference>
<protein>
    <submittedName>
        <fullName evidence="1">Uncharacterized protein</fullName>
    </submittedName>
</protein>
<gene>
    <name evidence="1" type="ORF">DDB_G0291808</name>
</gene>